<evidence type="ECO:0000256" key="9">
    <source>
        <dbReference type="ARBA" id="ARBA00023012"/>
    </source>
</evidence>
<dbReference type="EC" id="2.7.13.3" evidence="3"/>
<dbReference type="InterPro" id="IPR036097">
    <property type="entry name" value="HisK_dim/P_sf"/>
</dbReference>
<dbReference type="InterPro" id="IPR004358">
    <property type="entry name" value="Sig_transdc_His_kin-like_C"/>
</dbReference>
<keyword evidence="9" id="KW-0902">Two-component regulatory system</keyword>
<dbReference type="SMART" id="SM00388">
    <property type="entry name" value="HisKA"/>
    <property type="match status" value="1"/>
</dbReference>
<dbReference type="Pfam" id="PF02518">
    <property type="entry name" value="HATPase_c"/>
    <property type="match status" value="1"/>
</dbReference>
<keyword evidence="7 15" id="KW-0418">Kinase</keyword>
<feature type="domain" description="Histidine kinase" evidence="13">
    <location>
        <begin position="260"/>
        <end position="472"/>
    </location>
</feature>
<dbReference type="InterPro" id="IPR005467">
    <property type="entry name" value="His_kinase_dom"/>
</dbReference>
<evidence type="ECO:0000256" key="10">
    <source>
        <dbReference type="ARBA" id="ARBA00023136"/>
    </source>
</evidence>
<keyword evidence="16" id="KW-1185">Reference proteome</keyword>
<dbReference type="PRINTS" id="PR00344">
    <property type="entry name" value="BCTRLSENSOR"/>
</dbReference>
<evidence type="ECO:0000256" key="11">
    <source>
        <dbReference type="SAM" id="MobiDB-lite"/>
    </source>
</evidence>
<feature type="transmembrane region" description="Helical" evidence="12">
    <location>
        <begin position="12"/>
        <end position="34"/>
    </location>
</feature>
<evidence type="ECO:0000256" key="8">
    <source>
        <dbReference type="ARBA" id="ARBA00022989"/>
    </source>
</evidence>
<dbReference type="InterPro" id="IPR050428">
    <property type="entry name" value="TCS_sensor_his_kinase"/>
</dbReference>
<dbReference type="InterPro" id="IPR003661">
    <property type="entry name" value="HisK_dim/P_dom"/>
</dbReference>
<proteinExistence type="predicted"/>
<dbReference type="RefSeq" id="WP_379711717.1">
    <property type="nucleotide sequence ID" value="NZ_JBHTBS010000004.1"/>
</dbReference>
<evidence type="ECO:0000256" key="5">
    <source>
        <dbReference type="ARBA" id="ARBA00022679"/>
    </source>
</evidence>
<dbReference type="InterPro" id="IPR003660">
    <property type="entry name" value="HAMP_dom"/>
</dbReference>
<dbReference type="SMART" id="SM00304">
    <property type="entry name" value="HAMP"/>
    <property type="match status" value="1"/>
</dbReference>
<dbReference type="SUPFAM" id="SSF158472">
    <property type="entry name" value="HAMP domain-like"/>
    <property type="match status" value="1"/>
</dbReference>
<accession>A0ABW2L848</accession>
<dbReference type="SUPFAM" id="SSF55874">
    <property type="entry name" value="ATPase domain of HSP90 chaperone/DNA topoisomerase II/histidine kinase"/>
    <property type="match status" value="1"/>
</dbReference>
<dbReference type="PROSITE" id="PS50109">
    <property type="entry name" value="HIS_KIN"/>
    <property type="match status" value="1"/>
</dbReference>
<feature type="domain" description="HAMP" evidence="14">
    <location>
        <begin position="199"/>
        <end position="252"/>
    </location>
</feature>
<dbReference type="GO" id="GO:0016301">
    <property type="term" value="F:kinase activity"/>
    <property type="evidence" value="ECO:0007669"/>
    <property type="project" value="UniProtKB-KW"/>
</dbReference>
<dbReference type="Gene3D" id="1.10.287.130">
    <property type="match status" value="1"/>
</dbReference>
<dbReference type="Gene3D" id="3.30.565.10">
    <property type="entry name" value="Histidine kinase-like ATPase, C-terminal domain"/>
    <property type="match status" value="1"/>
</dbReference>
<name>A0ABW2L848_9BACT</name>
<keyword evidence="10 12" id="KW-0472">Membrane</keyword>
<evidence type="ECO:0000256" key="7">
    <source>
        <dbReference type="ARBA" id="ARBA00022777"/>
    </source>
</evidence>
<reference evidence="16" key="1">
    <citation type="journal article" date="2019" name="Int. J. Syst. Evol. Microbiol.">
        <title>The Global Catalogue of Microorganisms (GCM) 10K type strain sequencing project: providing services to taxonomists for standard genome sequencing and annotation.</title>
        <authorList>
            <consortium name="The Broad Institute Genomics Platform"/>
            <consortium name="The Broad Institute Genome Sequencing Center for Infectious Disease"/>
            <person name="Wu L."/>
            <person name="Ma J."/>
        </authorList>
    </citation>
    <scope>NUCLEOTIDE SEQUENCE [LARGE SCALE GENOMIC DNA]</scope>
    <source>
        <strain evidence="16">CGMCC 4.1467</strain>
    </source>
</reference>
<feature type="region of interest" description="Disordered" evidence="11">
    <location>
        <begin position="98"/>
        <end position="128"/>
    </location>
</feature>
<keyword evidence="8 12" id="KW-1133">Transmembrane helix</keyword>
<keyword evidence="6 12" id="KW-0812">Transmembrane</keyword>
<evidence type="ECO:0000313" key="15">
    <source>
        <dbReference type="EMBL" id="MFC7337444.1"/>
    </source>
</evidence>
<dbReference type="PANTHER" id="PTHR45436:SF15">
    <property type="entry name" value="SENSOR HISTIDINE KINASE CUSS"/>
    <property type="match status" value="1"/>
</dbReference>
<dbReference type="Proteomes" id="UP001596472">
    <property type="component" value="Unassembled WGS sequence"/>
</dbReference>
<dbReference type="CDD" id="cd00082">
    <property type="entry name" value="HisKA"/>
    <property type="match status" value="1"/>
</dbReference>
<dbReference type="Gene3D" id="6.10.340.10">
    <property type="match status" value="1"/>
</dbReference>
<dbReference type="InterPro" id="IPR003594">
    <property type="entry name" value="HATPase_dom"/>
</dbReference>
<dbReference type="InterPro" id="IPR036890">
    <property type="entry name" value="HATPase_C_sf"/>
</dbReference>
<protein>
    <recommendedName>
        <fullName evidence="3">histidine kinase</fullName>
        <ecNumber evidence="3">2.7.13.3</ecNumber>
    </recommendedName>
</protein>
<dbReference type="CDD" id="cd00075">
    <property type="entry name" value="HATPase"/>
    <property type="match status" value="1"/>
</dbReference>
<evidence type="ECO:0000256" key="4">
    <source>
        <dbReference type="ARBA" id="ARBA00022553"/>
    </source>
</evidence>
<dbReference type="CDD" id="cd06225">
    <property type="entry name" value="HAMP"/>
    <property type="match status" value="1"/>
</dbReference>
<sequence length="474" mass="52793">MGKAPSFRLKLALLMGGVTALLVLVPVSLLWSLTERGRMARLDRELHDLSKPNLQRANGRNHYQRFENGLALSGNGETIAFWVVDEWGETLHKMESWPAGLTRDRLPEPGPMKTKKPKLEKGSRDTADSLQVSEAGFLDAGTDGRSWRVSATSNDLETLYLAYDLSSLDGELAEERRRVFLIVPIALVVSAVLSWWLAGRAMKPVRRLSERLDGMGAKDLGERIDGTGEDREFRRLVEVFNGMMERLEKSFQQASRFSADASHELRTPLALMQSELEESLNQAADGSPEQRKQARLLDDVAGLRAITEKLLLLSKADAGEIQIARDRIDVTGLVEEMIEDLKLLDEGRRVSAEVRTGVEVTGDEILLRQVLQNLVSNAIRHGSPEGEIRVVLSKEGSEVFLKLSNDGPAIPKEARERIFDRFFRVNDARDRRSGGSGLGLALSREIARAHGGNIELLDTREVTFCLRLPLIAEK</sequence>
<comment type="subcellular location">
    <subcellularLocation>
        <location evidence="2">Membrane</location>
        <topology evidence="2">Multi-pass membrane protein</topology>
    </subcellularLocation>
</comment>
<dbReference type="SMART" id="SM00387">
    <property type="entry name" value="HATPase_c"/>
    <property type="match status" value="1"/>
</dbReference>
<gene>
    <name evidence="15" type="ORF">ACFQY0_09680</name>
</gene>
<evidence type="ECO:0000256" key="2">
    <source>
        <dbReference type="ARBA" id="ARBA00004141"/>
    </source>
</evidence>
<comment type="catalytic activity">
    <reaction evidence="1">
        <text>ATP + protein L-histidine = ADP + protein N-phospho-L-histidine.</text>
        <dbReference type="EC" id="2.7.13.3"/>
    </reaction>
</comment>
<dbReference type="EMBL" id="JBHTBS010000004">
    <property type="protein sequence ID" value="MFC7337444.1"/>
    <property type="molecule type" value="Genomic_DNA"/>
</dbReference>
<keyword evidence="4" id="KW-0597">Phosphoprotein</keyword>
<comment type="caution">
    <text evidence="15">The sequence shown here is derived from an EMBL/GenBank/DDBJ whole genome shotgun (WGS) entry which is preliminary data.</text>
</comment>
<evidence type="ECO:0000256" key="1">
    <source>
        <dbReference type="ARBA" id="ARBA00000085"/>
    </source>
</evidence>
<keyword evidence="5" id="KW-0808">Transferase</keyword>
<dbReference type="PANTHER" id="PTHR45436">
    <property type="entry name" value="SENSOR HISTIDINE KINASE YKOH"/>
    <property type="match status" value="1"/>
</dbReference>
<evidence type="ECO:0000313" key="16">
    <source>
        <dbReference type="Proteomes" id="UP001596472"/>
    </source>
</evidence>
<evidence type="ECO:0000256" key="6">
    <source>
        <dbReference type="ARBA" id="ARBA00022692"/>
    </source>
</evidence>
<feature type="transmembrane region" description="Helical" evidence="12">
    <location>
        <begin position="179"/>
        <end position="198"/>
    </location>
</feature>
<organism evidence="15 16">
    <name type="scientific">Haloferula chungangensis</name>
    <dbReference type="NCBI Taxonomy" id="1048331"/>
    <lineage>
        <taxon>Bacteria</taxon>
        <taxon>Pseudomonadati</taxon>
        <taxon>Verrucomicrobiota</taxon>
        <taxon>Verrucomicrobiia</taxon>
        <taxon>Verrucomicrobiales</taxon>
        <taxon>Verrucomicrobiaceae</taxon>
        <taxon>Haloferula</taxon>
    </lineage>
</organism>
<dbReference type="Pfam" id="PF00512">
    <property type="entry name" value="HisKA"/>
    <property type="match status" value="1"/>
</dbReference>
<dbReference type="SUPFAM" id="SSF47384">
    <property type="entry name" value="Homodimeric domain of signal transducing histidine kinase"/>
    <property type="match status" value="1"/>
</dbReference>
<feature type="compositionally biased region" description="Basic and acidic residues" evidence="11">
    <location>
        <begin position="117"/>
        <end position="127"/>
    </location>
</feature>
<evidence type="ECO:0000256" key="3">
    <source>
        <dbReference type="ARBA" id="ARBA00012438"/>
    </source>
</evidence>
<dbReference type="PROSITE" id="PS50885">
    <property type="entry name" value="HAMP"/>
    <property type="match status" value="1"/>
</dbReference>
<evidence type="ECO:0000259" key="14">
    <source>
        <dbReference type="PROSITE" id="PS50885"/>
    </source>
</evidence>
<evidence type="ECO:0000256" key="12">
    <source>
        <dbReference type="SAM" id="Phobius"/>
    </source>
</evidence>
<dbReference type="Pfam" id="PF00672">
    <property type="entry name" value="HAMP"/>
    <property type="match status" value="1"/>
</dbReference>
<evidence type="ECO:0000259" key="13">
    <source>
        <dbReference type="PROSITE" id="PS50109"/>
    </source>
</evidence>